<gene>
    <name evidence="2" type="ORF">ACAOBT_LOCUS26325</name>
</gene>
<comment type="caution">
    <text evidence="2">The sequence shown here is derived from an EMBL/GenBank/DDBJ whole genome shotgun (WGS) entry which is preliminary data.</text>
</comment>
<evidence type="ECO:0000313" key="2">
    <source>
        <dbReference type="EMBL" id="CAH2001645.1"/>
    </source>
</evidence>
<organism evidence="2 3">
    <name type="scientific">Acanthoscelides obtectus</name>
    <name type="common">Bean weevil</name>
    <name type="synonym">Bruchus obtectus</name>
    <dbReference type="NCBI Taxonomy" id="200917"/>
    <lineage>
        <taxon>Eukaryota</taxon>
        <taxon>Metazoa</taxon>
        <taxon>Ecdysozoa</taxon>
        <taxon>Arthropoda</taxon>
        <taxon>Hexapoda</taxon>
        <taxon>Insecta</taxon>
        <taxon>Pterygota</taxon>
        <taxon>Neoptera</taxon>
        <taxon>Endopterygota</taxon>
        <taxon>Coleoptera</taxon>
        <taxon>Polyphaga</taxon>
        <taxon>Cucujiformia</taxon>
        <taxon>Chrysomeloidea</taxon>
        <taxon>Chrysomelidae</taxon>
        <taxon>Bruchinae</taxon>
        <taxon>Bruchini</taxon>
        <taxon>Acanthoscelides</taxon>
    </lineage>
</organism>
<dbReference type="Proteomes" id="UP001152888">
    <property type="component" value="Unassembled WGS sequence"/>
</dbReference>
<protein>
    <submittedName>
        <fullName evidence="2">Uncharacterized protein</fullName>
    </submittedName>
</protein>
<dbReference type="AlphaFoldDB" id="A0A9P0LXV9"/>
<evidence type="ECO:0000313" key="3">
    <source>
        <dbReference type="Proteomes" id="UP001152888"/>
    </source>
</evidence>
<proteinExistence type="predicted"/>
<reference evidence="2" key="1">
    <citation type="submission" date="2022-03" db="EMBL/GenBank/DDBJ databases">
        <authorList>
            <person name="Sayadi A."/>
        </authorList>
    </citation>
    <scope>NUCLEOTIDE SEQUENCE</scope>
</reference>
<accession>A0A9P0LXV9</accession>
<evidence type="ECO:0000256" key="1">
    <source>
        <dbReference type="SAM" id="MobiDB-lite"/>
    </source>
</evidence>
<feature type="compositionally biased region" description="Basic and acidic residues" evidence="1">
    <location>
        <begin position="34"/>
        <end position="63"/>
    </location>
</feature>
<feature type="region of interest" description="Disordered" evidence="1">
    <location>
        <begin position="27"/>
        <end position="63"/>
    </location>
</feature>
<dbReference type="EMBL" id="CAKOFQ010007460">
    <property type="protein sequence ID" value="CAH2001645.1"/>
    <property type="molecule type" value="Genomic_DNA"/>
</dbReference>
<sequence>MFDAVFPFHETQCCEISYHTIVQTPENVAIHKPNKGDDNREQENQEQRAETPKNDEEHECNSSENVLREIHNLEQEHAAETRKQ</sequence>
<keyword evidence="3" id="KW-1185">Reference proteome</keyword>
<name>A0A9P0LXV9_ACAOB</name>